<evidence type="ECO:0000256" key="12">
    <source>
        <dbReference type="SAM" id="Phobius"/>
    </source>
</evidence>
<reference evidence="15" key="1">
    <citation type="submission" date="2020-10" db="EMBL/GenBank/DDBJ databases">
        <authorList>
            <person name="Han B."/>
            <person name="Lu T."/>
            <person name="Zhao Q."/>
            <person name="Huang X."/>
            <person name="Zhao Y."/>
        </authorList>
    </citation>
    <scope>NUCLEOTIDE SEQUENCE</scope>
</reference>
<keyword evidence="4 12" id="KW-0812">Transmembrane</keyword>
<evidence type="ECO:0000256" key="5">
    <source>
        <dbReference type="ARBA" id="ARBA00022729"/>
    </source>
</evidence>
<organism evidence="15 16">
    <name type="scientific">Miscanthus lutarioriparius</name>
    <dbReference type="NCBI Taxonomy" id="422564"/>
    <lineage>
        <taxon>Eukaryota</taxon>
        <taxon>Viridiplantae</taxon>
        <taxon>Streptophyta</taxon>
        <taxon>Embryophyta</taxon>
        <taxon>Tracheophyta</taxon>
        <taxon>Spermatophyta</taxon>
        <taxon>Magnoliopsida</taxon>
        <taxon>Liliopsida</taxon>
        <taxon>Poales</taxon>
        <taxon>Poaceae</taxon>
        <taxon>PACMAD clade</taxon>
        <taxon>Panicoideae</taxon>
        <taxon>Andropogonodae</taxon>
        <taxon>Andropogoneae</taxon>
        <taxon>Saccharinae</taxon>
        <taxon>Miscanthus</taxon>
    </lineage>
</organism>
<feature type="transmembrane region" description="Helical" evidence="12">
    <location>
        <begin position="558"/>
        <end position="581"/>
    </location>
</feature>
<proteinExistence type="inferred from homology"/>
<feature type="compositionally biased region" description="Basic residues" evidence="11">
    <location>
        <begin position="606"/>
        <end position="640"/>
    </location>
</feature>
<evidence type="ECO:0000313" key="15">
    <source>
        <dbReference type="EMBL" id="CAD6218461.1"/>
    </source>
</evidence>
<accession>A0A811N585</accession>
<dbReference type="OrthoDB" id="272303at2759"/>
<evidence type="ECO:0000256" key="13">
    <source>
        <dbReference type="SAM" id="SignalP"/>
    </source>
</evidence>
<evidence type="ECO:0000256" key="10">
    <source>
        <dbReference type="ARBA" id="ARBA00023279"/>
    </source>
</evidence>
<dbReference type="PANTHER" id="PTHR31764:SF0">
    <property type="entry name" value="GENERATIVE CELL SPECIFIC-1_HAP2 DOMAIN-CONTAINING PROTEIN"/>
    <property type="match status" value="1"/>
</dbReference>
<comment type="similarity">
    <text evidence="2">Belongs to the HAP2/GCS1 family.</text>
</comment>
<dbReference type="AlphaFoldDB" id="A0A811N585"/>
<keyword evidence="7" id="KW-0446">Lipid-binding</keyword>
<keyword evidence="3" id="KW-1003">Cell membrane</keyword>
<dbReference type="InterPro" id="IPR018928">
    <property type="entry name" value="HAP2/GCS1_dom"/>
</dbReference>
<evidence type="ECO:0000256" key="11">
    <source>
        <dbReference type="SAM" id="MobiDB-lite"/>
    </source>
</evidence>
<evidence type="ECO:0000256" key="2">
    <source>
        <dbReference type="ARBA" id="ARBA00010929"/>
    </source>
</evidence>
<comment type="subcellular location">
    <subcellularLocation>
        <location evidence="1">Cell membrane</location>
        <topology evidence="1">Single-pass type I membrane protein</topology>
    </subcellularLocation>
</comment>
<evidence type="ECO:0000256" key="6">
    <source>
        <dbReference type="ARBA" id="ARBA00022989"/>
    </source>
</evidence>
<sequence>MAPPRSPLPAVFPVLLLVLLTAGGAGAVEVLAKSLLESCVDDSGAGGRLSCDRKVVVDMAVPSESSGGEASLVAQVAHVNDTEQTKTIRNPPVITVNKGAVFALYALNYIRDVAYKPEEQFVETRKCEPDAGADVVGACERLWYENGSMIQHSEPICCPCGPNRRVPSSCGSVFEKIFKGKANTAHCLRFPGDWFHVFGIGRWSLGFNIRVQVKKGSSVSEVVVGPENRTVVSKDNFLRVNLIGDFASYTSIPTFEHFYLVTPRKGAGSGEPQNLGAEYSKWMLLERVRFTDGIECDKIGVGYQAFQNQPNFCASAFGSCLYNQLWTFLESDKNRINRSQQPQYAVQGRFQRINQHPNASVHTFSIGVTEVRNSNLRIELSADDIEYMYQRSPGKITNISVPTFEALSQYGTAKVTTKNIGKLEASYTLTFNCLSGISFVEEQYYVLKPDEASTRLFYLRASTDKAAKYQCTAILKASDFSELDRQECLFSTTATVLDNGTQIIGSSNDHELGFFDTIKGYLLSFWDFMIDLFSGKSCRMNKCWSFFDFSCHTQYTCITWLVMLVLLLFTLPAGALLLCLLHQKGFFDPVYDWWEDLLGLDDRTHRRHKKGRRHHQHHHQHGHSHRHGHHPHSHHHAHQRSKSEPSHHHVLHRQQPEAAAEGHRHRHDPALGVQHREAGHLGHKRRHGKAVTVEDALEFRERRPYEICAQMSSIPSKLFNEGVGKLVKAIKKKRNSLTENVNAIVRTNDDGNHVPLDTVMFHNQYCLNTTFSQVAIVFS</sequence>
<dbReference type="Proteomes" id="UP000604825">
    <property type="component" value="Unassembled WGS sequence"/>
</dbReference>
<evidence type="ECO:0000256" key="9">
    <source>
        <dbReference type="ARBA" id="ARBA00023157"/>
    </source>
</evidence>
<evidence type="ECO:0000256" key="8">
    <source>
        <dbReference type="ARBA" id="ARBA00023136"/>
    </source>
</evidence>
<dbReference type="InterPro" id="IPR040326">
    <property type="entry name" value="HAP2/GCS1"/>
</dbReference>
<keyword evidence="16" id="KW-1185">Reference proteome</keyword>
<keyword evidence="8 12" id="KW-0472">Membrane</keyword>
<feature type="domain" description="Generative cell specific-1/HAP2" evidence="14">
    <location>
        <begin position="49"/>
        <end position="558"/>
    </location>
</feature>
<dbReference type="GO" id="GO:0005886">
    <property type="term" value="C:plasma membrane"/>
    <property type="evidence" value="ECO:0007669"/>
    <property type="project" value="UniProtKB-SubCell"/>
</dbReference>
<keyword evidence="5 13" id="KW-0732">Signal</keyword>
<evidence type="ECO:0000256" key="1">
    <source>
        <dbReference type="ARBA" id="ARBA00004251"/>
    </source>
</evidence>
<feature type="chain" id="PRO_5032375854" description="Generative cell specific-1/HAP2 domain-containing protein" evidence="13">
    <location>
        <begin position="28"/>
        <end position="779"/>
    </location>
</feature>
<keyword evidence="10" id="KW-0278">Fertilization</keyword>
<evidence type="ECO:0000256" key="3">
    <source>
        <dbReference type="ARBA" id="ARBA00022475"/>
    </source>
</evidence>
<gene>
    <name evidence="15" type="ORF">NCGR_LOCUS12335</name>
</gene>
<feature type="region of interest" description="Disordered" evidence="11">
    <location>
        <begin position="606"/>
        <end position="666"/>
    </location>
</feature>
<dbReference type="GO" id="GO:0008289">
    <property type="term" value="F:lipid binding"/>
    <property type="evidence" value="ECO:0007669"/>
    <property type="project" value="UniProtKB-KW"/>
</dbReference>
<evidence type="ECO:0000256" key="4">
    <source>
        <dbReference type="ARBA" id="ARBA00022692"/>
    </source>
</evidence>
<dbReference type="Pfam" id="PF10699">
    <property type="entry name" value="HAP2-GCS1"/>
    <property type="match status" value="1"/>
</dbReference>
<feature type="signal peptide" evidence="13">
    <location>
        <begin position="1"/>
        <end position="27"/>
    </location>
</feature>
<evidence type="ECO:0000256" key="7">
    <source>
        <dbReference type="ARBA" id="ARBA00023121"/>
    </source>
</evidence>
<comment type="caution">
    <text evidence="15">The sequence shown here is derived from an EMBL/GenBank/DDBJ whole genome shotgun (WGS) entry which is preliminary data.</text>
</comment>
<keyword evidence="6 12" id="KW-1133">Transmembrane helix</keyword>
<dbReference type="EMBL" id="CAJGYO010000003">
    <property type="protein sequence ID" value="CAD6218461.1"/>
    <property type="molecule type" value="Genomic_DNA"/>
</dbReference>
<keyword evidence="9" id="KW-1015">Disulfide bond</keyword>
<name>A0A811N585_9POAL</name>
<evidence type="ECO:0000313" key="16">
    <source>
        <dbReference type="Proteomes" id="UP000604825"/>
    </source>
</evidence>
<evidence type="ECO:0000259" key="14">
    <source>
        <dbReference type="Pfam" id="PF10699"/>
    </source>
</evidence>
<dbReference type="PANTHER" id="PTHR31764">
    <property type="entry name" value="PROTEIN HAPLESS 2"/>
    <property type="match status" value="1"/>
</dbReference>
<protein>
    <recommendedName>
        <fullName evidence="14">Generative cell specific-1/HAP2 domain-containing protein</fullName>
    </recommendedName>
</protein>